<protein>
    <submittedName>
        <fullName evidence="1">Uncharacterized protein</fullName>
    </submittedName>
</protein>
<reference evidence="1 2" key="1">
    <citation type="submission" date="2021-05" db="EMBL/GenBank/DDBJ databases">
        <title>Genome Assembly of Synthetic Allotetraploid Brassica napus Reveals Homoeologous Exchanges between Subgenomes.</title>
        <authorList>
            <person name="Davis J.T."/>
        </authorList>
    </citation>
    <scope>NUCLEOTIDE SEQUENCE [LARGE SCALE GENOMIC DNA]</scope>
    <source>
        <strain evidence="2">cv. Da-Ae</strain>
        <tissue evidence="1">Seedling</tissue>
    </source>
</reference>
<sequence>MSISAVVDVKPFKTMWKIKVKVIRTTNHPYRIGFLSTTRVRSCEKFPEDLAGFEPVKYTELFDGSLNPDYLVDIIVMTDERLPVVLWGKFACDVSEAMQVREGHSTVLVLRFAKIKVWKGI</sequence>
<proteinExistence type="predicted"/>
<accession>A0ABQ7YXS0</accession>
<organism evidence="1 2">
    <name type="scientific">Brassica napus</name>
    <name type="common">Rape</name>
    <dbReference type="NCBI Taxonomy" id="3708"/>
    <lineage>
        <taxon>Eukaryota</taxon>
        <taxon>Viridiplantae</taxon>
        <taxon>Streptophyta</taxon>
        <taxon>Embryophyta</taxon>
        <taxon>Tracheophyta</taxon>
        <taxon>Spermatophyta</taxon>
        <taxon>Magnoliopsida</taxon>
        <taxon>eudicotyledons</taxon>
        <taxon>Gunneridae</taxon>
        <taxon>Pentapetalae</taxon>
        <taxon>rosids</taxon>
        <taxon>malvids</taxon>
        <taxon>Brassicales</taxon>
        <taxon>Brassicaceae</taxon>
        <taxon>Brassiceae</taxon>
        <taxon>Brassica</taxon>
    </lineage>
</organism>
<keyword evidence="2" id="KW-1185">Reference proteome</keyword>
<dbReference type="Proteomes" id="UP000824890">
    <property type="component" value="Unassembled WGS sequence"/>
</dbReference>
<evidence type="ECO:0000313" key="2">
    <source>
        <dbReference type="Proteomes" id="UP000824890"/>
    </source>
</evidence>
<comment type="caution">
    <text evidence="1">The sequence shown here is derived from an EMBL/GenBank/DDBJ whole genome shotgun (WGS) entry which is preliminary data.</text>
</comment>
<name>A0ABQ7YXS0_BRANA</name>
<gene>
    <name evidence="1" type="ORF">HID58_070086</name>
</gene>
<evidence type="ECO:0000313" key="1">
    <source>
        <dbReference type="EMBL" id="KAH0872724.1"/>
    </source>
</evidence>
<dbReference type="EMBL" id="JAGKQM010000016">
    <property type="protein sequence ID" value="KAH0872724.1"/>
    <property type="molecule type" value="Genomic_DNA"/>
</dbReference>